<keyword evidence="4" id="KW-0949">S-adenosyl-L-methionine</keyword>
<evidence type="ECO:0000256" key="3">
    <source>
        <dbReference type="ARBA" id="ARBA00022679"/>
    </source>
</evidence>
<dbReference type="GO" id="GO:0001734">
    <property type="term" value="F:mRNA m(6)A methyltransferase activity"/>
    <property type="evidence" value="ECO:0007669"/>
    <property type="project" value="UniProtKB-EC"/>
</dbReference>
<keyword evidence="3" id="KW-0808">Transferase</keyword>
<dbReference type="EC" id="2.1.1.348" evidence="1"/>
<evidence type="ECO:0000256" key="5">
    <source>
        <dbReference type="ARBA" id="ARBA00048957"/>
    </source>
</evidence>
<evidence type="ECO:0000313" key="8">
    <source>
        <dbReference type="Proteomes" id="UP000053232"/>
    </source>
</evidence>
<sequence length="252" mass="29523">MQKDRTQDQSHLKAKIRSNQARFIQGPCIVQIKVEKNYELVPIKRRTKNLVRKILTDPVVFDGDVRDLKMWEDIAADVLRRYNRLYEVVMMDPAYRIKQQVPYPTLSDSEILALPIEKVQDRGILILWFVNQKKDLARQFLREHGYDEVEKGEWIKLTANSKLHKGSGMYTAHNNETFLIGKKGSISDIMKYHVTDNVLFSKTGKHSEKPECIYDFIQQMAPDRLNLEVFARPHNIRPCYTSFGNQLNQQSR</sequence>
<evidence type="ECO:0000256" key="2">
    <source>
        <dbReference type="ARBA" id="ARBA00022603"/>
    </source>
</evidence>
<protein>
    <recommendedName>
        <fullName evidence="1">mRNA m(6)A methyltransferase</fullName>
        <ecNumber evidence="1">2.1.1.348</ecNumber>
    </recommendedName>
</protein>
<dbReference type="GO" id="GO:0005634">
    <property type="term" value="C:nucleus"/>
    <property type="evidence" value="ECO:0007669"/>
    <property type="project" value="TreeGrafter"/>
</dbReference>
<reference evidence="8" key="1">
    <citation type="journal article" date="2014" name="Cell">
        <title>The Architecture of a Scrambled Genome Reveals Massive Levels of Genomic Rearrangement during Development.</title>
        <authorList>
            <person name="Chen X."/>
            <person name="Bracht J.R."/>
            <person name="Goldman A.D."/>
            <person name="Dolzhenko E."/>
            <person name="Clay D.M."/>
            <person name="Swart E.C."/>
            <person name="Perlman D.H."/>
            <person name="Doak T.G."/>
            <person name="Stuart A."/>
            <person name="Amemiya C.T."/>
            <person name="Sebra R.P."/>
            <person name="Landweber L.F."/>
        </authorList>
    </citation>
    <scope>NUCLEOTIDE SEQUENCE [LARGE SCALE GENOMIC DNA]</scope>
    <source>
        <strain evidence="8">JRB310</strain>
    </source>
</reference>
<dbReference type="AlphaFoldDB" id="A0A073ICM6"/>
<evidence type="ECO:0000256" key="6">
    <source>
        <dbReference type="PROSITE-ProRule" id="PRU00489"/>
    </source>
</evidence>
<gene>
    <name evidence="7" type="ORF">OXYTRIMIC_664</name>
</gene>
<comment type="catalytic activity">
    <reaction evidence="5">
        <text>an adenosine in mRNA + S-adenosyl-L-methionine = an N(6)-methyladenosine in mRNA + S-adenosyl-L-homocysteine + H(+)</text>
        <dbReference type="Rhea" id="RHEA:55584"/>
        <dbReference type="Rhea" id="RHEA-COMP:12414"/>
        <dbReference type="Rhea" id="RHEA-COMP:12417"/>
        <dbReference type="ChEBI" id="CHEBI:15378"/>
        <dbReference type="ChEBI" id="CHEBI:57856"/>
        <dbReference type="ChEBI" id="CHEBI:59789"/>
        <dbReference type="ChEBI" id="CHEBI:74411"/>
        <dbReference type="ChEBI" id="CHEBI:74449"/>
        <dbReference type="EC" id="2.1.1.348"/>
    </reaction>
</comment>
<dbReference type="InterPro" id="IPR007757">
    <property type="entry name" value="MT-A70-like"/>
</dbReference>
<dbReference type="EMBL" id="ARYC01000137">
    <property type="protein sequence ID" value="KEJ83152.1"/>
    <property type="molecule type" value="Genomic_DNA"/>
</dbReference>
<dbReference type="PROSITE" id="PS51143">
    <property type="entry name" value="MT_A70"/>
    <property type="match status" value="1"/>
</dbReference>
<name>A0A073ICM6_9SPIT</name>
<keyword evidence="8" id="KW-1185">Reference proteome</keyword>
<organism evidence="7 8">
    <name type="scientific">Oxytricha trifallax</name>
    <dbReference type="NCBI Taxonomy" id="1172189"/>
    <lineage>
        <taxon>Eukaryota</taxon>
        <taxon>Sar</taxon>
        <taxon>Alveolata</taxon>
        <taxon>Ciliophora</taxon>
        <taxon>Intramacronucleata</taxon>
        <taxon>Spirotrichea</taxon>
        <taxon>Stichotrichia</taxon>
        <taxon>Sporadotrichida</taxon>
        <taxon>Oxytrichidae</taxon>
        <taxon>Oxytrichinae</taxon>
        <taxon>Oxytricha</taxon>
    </lineage>
</organism>
<keyword evidence="2" id="KW-0489">Methyltransferase</keyword>
<dbReference type="GO" id="GO:0032259">
    <property type="term" value="P:methylation"/>
    <property type="evidence" value="ECO:0007669"/>
    <property type="project" value="UniProtKB-KW"/>
</dbReference>
<comment type="caution">
    <text evidence="7">The sequence shown here is derived from an EMBL/GenBank/DDBJ whole genome shotgun (WGS) entry which is preliminary data.</text>
</comment>
<dbReference type="PANTHER" id="PTHR12829">
    <property type="entry name" value="N6-ADENOSINE-METHYLTRANSFERASE"/>
    <property type="match status" value="1"/>
</dbReference>
<dbReference type="Proteomes" id="UP000053232">
    <property type="component" value="Unassembled WGS sequence"/>
</dbReference>
<evidence type="ECO:0000256" key="1">
    <source>
        <dbReference type="ARBA" id="ARBA00012160"/>
    </source>
</evidence>
<proteinExistence type="inferred from homology"/>
<accession>A0A073ICM6</accession>
<dbReference type="GO" id="GO:0036396">
    <property type="term" value="C:RNA N6-methyladenosine methyltransferase complex"/>
    <property type="evidence" value="ECO:0007669"/>
    <property type="project" value="TreeGrafter"/>
</dbReference>
<comment type="similarity">
    <text evidence="6">Belongs to the MT-A70-like family.</text>
</comment>
<evidence type="ECO:0000256" key="4">
    <source>
        <dbReference type="ARBA" id="ARBA00022691"/>
    </source>
</evidence>
<dbReference type="PANTHER" id="PTHR12829:SF7">
    <property type="entry name" value="N6-ADENOSINE-METHYLTRANSFERASE CATALYTIC SUBUNIT"/>
    <property type="match status" value="1"/>
</dbReference>
<dbReference type="Pfam" id="PF05063">
    <property type="entry name" value="MT-A70"/>
    <property type="match status" value="1"/>
</dbReference>
<evidence type="ECO:0000313" key="7">
    <source>
        <dbReference type="EMBL" id="KEJ83152.1"/>
    </source>
</evidence>